<protein>
    <submittedName>
        <fullName evidence="3">Helix-turn-helix transcriptional regulator</fullName>
    </submittedName>
</protein>
<sequence>MNSIGHIIKEARERRHMTQEELAQKVRVGTQTIENYESGEQMPSSQTILKLSTVLDIPAAELLKNHKEPYVNE</sequence>
<dbReference type="SMART" id="SM00530">
    <property type="entry name" value="HTH_XRE"/>
    <property type="match status" value="1"/>
</dbReference>
<feature type="domain" description="HTH cro/C1-type" evidence="2">
    <location>
        <begin position="8"/>
        <end position="62"/>
    </location>
</feature>
<dbReference type="PANTHER" id="PTHR46558:SF4">
    <property type="entry name" value="DNA-BIDING PHAGE PROTEIN"/>
    <property type="match status" value="1"/>
</dbReference>
<comment type="caution">
    <text evidence="3">The sequence shown here is derived from an EMBL/GenBank/DDBJ whole genome shotgun (WGS) entry which is preliminary data.</text>
</comment>
<dbReference type="InterPro" id="IPR010982">
    <property type="entry name" value="Lambda_DNA-bd_dom_sf"/>
</dbReference>
<keyword evidence="1" id="KW-0238">DNA-binding</keyword>
<dbReference type="InterPro" id="IPR001387">
    <property type="entry name" value="Cro/C1-type_HTH"/>
</dbReference>
<proteinExistence type="predicted"/>
<dbReference type="EMBL" id="JAGYPE010000004">
    <property type="protein sequence ID" value="MBS4184494.1"/>
    <property type="molecule type" value="Genomic_DNA"/>
</dbReference>
<dbReference type="Pfam" id="PF01381">
    <property type="entry name" value="HTH_3"/>
    <property type="match status" value="1"/>
</dbReference>
<evidence type="ECO:0000256" key="1">
    <source>
        <dbReference type="ARBA" id="ARBA00023125"/>
    </source>
</evidence>
<evidence type="ECO:0000313" key="3">
    <source>
        <dbReference type="EMBL" id="MBS4184494.1"/>
    </source>
</evidence>
<accession>A0A942YBN4</accession>
<gene>
    <name evidence="3" type="ORF">KHB02_24155</name>
</gene>
<dbReference type="PANTHER" id="PTHR46558">
    <property type="entry name" value="TRACRIPTIONAL REGULATORY PROTEIN-RELATED-RELATED"/>
    <property type="match status" value="1"/>
</dbReference>
<dbReference type="SUPFAM" id="SSF47413">
    <property type="entry name" value="lambda repressor-like DNA-binding domains"/>
    <property type="match status" value="1"/>
</dbReference>
<reference evidence="3" key="1">
    <citation type="submission" date="2021-05" db="EMBL/GenBank/DDBJ databases">
        <title>Novel Bacillus species.</title>
        <authorList>
            <person name="Liu G."/>
        </authorList>
    </citation>
    <scope>NUCLEOTIDE SEQUENCE</scope>
    <source>
        <strain evidence="3">FJAT-50051</strain>
    </source>
</reference>
<evidence type="ECO:0000259" key="2">
    <source>
        <dbReference type="PROSITE" id="PS50943"/>
    </source>
</evidence>
<dbReference type="GO" id="GO:0003677">
    <property type="term" value="F:DNA binding"/>
    <property type="evidence" value="ECO:0007669"/>
    <property type="project" value="UniProtKB-KW"/>
</dbReference>
<dbReference type="Gene3D" id="1.10.260.40">
    <property type="entry name" value="lambda repressor-like DNA-binding domains"/>
    <property type="match status" value="1"/>
</dbReference>
<dbReference type="CDD" id="cd00093">
    <property type="entry name" value="HTH_XRE"/>
    <property type="match status" value="1"/>
</dbReference>
<name>A0A942YBN4_9BACI</name>
<dbReference type="RefSeq" id="WP_213144368.1">
    <property type="nucleotide sequence ID" value="NZ_JAGYPE020000096.1"/>
</dbReference>
<dbReference type="PROSITE" id="PS50943">
    <property type="entry name" value="HTH_CROC1"/>
    <property type="match status" value="1"/>
</dbReference>
<dbReference type="AlphaFoldDB" id="A0A942YBN4"/>
<organism evidence="3">
    <name type="scientific">Neobacillus citreus</name>
    <dbReference type="NCBI Taxonomy" id="2833578"/>
    <lineage>
        <taxon>Bacteria</taxon>
        <taxon>Bacillati</taxon>
        <taxon>Bacillota</taxon>
        <taxon>Bacilli</taxon>
        <taxon>Bacillales</taxon>
        <taxon>Bacillaceae</taxon>
        <taxon>Neobacillus</taxon>
    </lineage>
</organism>